<reference evidence="4" key="1">
    <citation type="journal article" date="2011" name="Mol. Plant Microbe Interact.">
        <title>Ca. Liberibacter asiaticus carries an excision plasmid prophage and a chromosomally integrated prophage that becomes lytic in plant infections.</title>
        <authorList>
            <person name="Zhang S."/>
            <person name="Flores-Cruz Z."/>
            <person name="Zhou L."/>
            <person name="Kang B.H."/>
            <person name="Fleites L."/>
            <person name="Gooch M.D."/>
            <person name="Wulff N.A."/>
            <person name="Davis M.J."/>
            <person name="Duan Y."/>
            <person name="Gabriel D.W."/>
        </authorList>
    </citation>
    <scope>NUCLEOTIDE SEQUENCE</scope>
    <source>
        <strain evidence="4">UF506</strain>
    </source>
</reference>
<name>E7DUR6_LIBAS</name>
<protein>
    <submittedName>
        <fullName evidence="4">Putative phage-related head-to-tail joining protein</fullName>
    </submittedName>
</protein>
<evidence type="ECO:0000313" key="4">
    <source>
        <dbReference type="EMBL" id="ADV02603.1"/>
    </source>
</evidence>
<dbReference type="RefSeq" id="WP_016062867.1">
    <property type="nucleotide sequence ID" value="NZ_CP010804.2"/>
</dbReference>
<dbReference type="AlphaFoldDB" id="E7DUR6"/>
<proteinExistence type="predicted"/>
<dbReference type="GeneID" id="93077424"/>
<organism evidence="4">
    <name type="scientific">Liberibacter asiaticus</name>
    <name type="common">Citrus greening disease</name>
    <name type="synonym">Liberobacter asiaticum</name>
    <dbReference type="NCBI Taxonomy" id="34021"/>
    <lineage>
        <taxon>Bacteria</taxon>
        <taxon>Pseudomonadati</taxon>
        <taxon>Pseudomonadota</taxon>
        <taxon>Alphaproteobacteria</taxon>
        <taxon>Hyphomicrobiales</taxon>
        <taxon>Rhizobiaceae</taxon>
        <taxon>Liberibacter</taxon>
    </lineage>
</organism>
<dbReference type="InterPro" id="IPR020991">
    <property type="entry name" value="Connector_podovirus"/>
</dbReference>
<evidence type="ECO:0000256" key="1">
    <source>
        <dbReference type="ARBA" id="ARBA00004328"/>
    </source>
</evidence>
<keyword evidence="2" id="KW-1188">Viral release from host cell</keyword>
<evidence type="ECO:0000256" key="2">
    <source>
        <dbReference type="ARBA" id="ARBA00022612"/>
    </source>
</evidence>
<evidence type="ECO:0000256" key="3">
    <source>
        <dbReference type="ARBA" id="ARBA00023219"/>
    </source>
</evidence>
<dbReference type="Pfam" id="PF12236">
    <property type="entry name" value="Head-tail_con"/>
    <property type="match status" value="1"/>
</dbReference>
<sequence>MVDKVGLKKEDNNNKEFIKKLIARFESLKAQRSEIEPIRQEIIDLVCPYRGKASEDKKIWDTTATSASDKLASLLHNLITPFGSRWHGLVAPDPQSGSFFASQENKLIREQCDHFVMELFAQRELPASGFNLCLKDFYTEVVLFGMGCFYVSEREGGGLRYISVPVSSIVCSANHENVVDTVFEEFSLTPENVAKKWGYDALSDKMKEDLDRSDPQKYEFFQAVFPDKEDDYEGYKKVIVSIDENRIIEEGYHRVMPYIVGRYEASPSNPFGYSPTHKALPSIRRLNALSASVSLYSEKALNPAVLTSEDTRGKTFSTKPKTVNHGWMDRQGRPRAVPFFTGSDARPSHEEMQRLQMQIRELYLLDLFQVLADRASRSATESMEKTLEKGIFISAIVGGLQAEFVGSMVKREIDILYQDQGDIRGLGKDLKVSYTSPLYKYQKAEELNGIVQGIRVNAEIASMTGDPTPLMMFNPYLCGKYAADGSGVPEVLVLSEEDTKQKLIEKQKQAEASQMKQLTMEESIKTGGAIAQDRAKGEV</sequence>
<dbReference type="EMBL" id="HQ377374">
    <property type="protein sequence ID" value="ADV02603.1"/>
    <property type="molecule type" value="Genomic_DNA"/>
</dbReference>
<accession>E7DUR6</accession>
<gene>
    <name evidence="4" type="ORF">SC2_gp105</name>
</gene>
<keyword evidence="3" id="KW-0231">Viral genome packaging</keyword>
<comment type="subcellular location">
    <subcellularLocation>
        <location evidence="1">Virion</location>
    </subcellularLocation>
</comment>